<organism evidence="1 2">
    <name type="scientific">Coccomyxa viridis</name>
    <dbReference type="NCBI Taxonomy" id="1274662"/>
    <lineage>
        <taxon>Eukaryota</taxon>
        <taxon>Viridiplantae</taxon>
        <taxon>Chlorophyta</taxon>
        <taxon>core chlorophytes</taxon>
        <taxon>Trebouxiophyceae</taxon>
        <taxon>Trebouxiophyceae incertae sedis</taxon>
        <taxon>Coccomyxaceae</taxon>
        <taxon>Coccomyxa</taxon>
    </lineage>
</organism>
<accession>A0ABP1FG94</accession>
<dbReference type="PANTHER" id="PTHR42869">
    <property type="entry name" value="SLL0572 PROTEIN"/>
    <property type="match status" value="1"/>
</dbReference>
<dbReference type="EMBL" id="CAXHTA020000001">
    <property type="protein sequence ID" value="CAL5218913.1"/>
    <property type="molecule type" value="Genomic_DNA"/>
</dbReference>
<dbReference type="Gene3D" id="3.40.50.300">
    <property type="entry name" value="P-loop containing nucleotide triphosphate hydrolases"/>
    <property type="match status" value="1"/>
</dbReference>
<proteinExistence type="predicted"/>
<evidence type="ECO:0000313" key="1">
    <source>
        <dbReference type="EMBL" id="CAL5218913.1"/>
    </source>
</evidence>
<sequence>MASKGTGGHDGTGKEKYIIMGAAGRDFHVFNVLFRNNDKAEVVAFTATQIHGIDDKKYPPELSGPLYPEGIQIYPEAELQDLIKINGVNKCILAYSDISAEYVLDLASRVLVTGADFLMLAPYDTFLNSTKPVVAVTAVRTGAGKSQVSAYVNTVLHDHKLKTVLVRHPMPYGDLKAERVQRFATYEDLEKQHVTVEEREEYEQHLKKGTIVYAGVDYEAILREAEKEADVIIWDGGNNDTPFFKPDLWMCIADPHRVGHERTYYPGCVNFRAADVIIINKANTAEPENIEKLKKTARELNPGAKVIVTDSTVTVADADAIRGKKVVLVEDGPTLTHGGMPYGAGKYAAEANNAEIVDPREYYQGTLRRTLKKYSHIGKTIPATGYSPKEVEDLAKTINAVPADAVVVATPMDLNRLIHMSKPSTTVAYKIGDREGEESLRQALENFIQSCKALAQKVEE</sequence>
<keyword evidence="2" id="KW-1185">Reference proteome</keyword>
<dbReference type="Proteomes" id="UP001497392">
    <property type="component" value="Unassembled WGS sequence"/>
</dbReference>
<dbReference type="PANTHER" id="PTHR42869:SF1">
    <property type="entry name" value="SLL0572 PROTEIN"/>
    <property type="match status" value="1"/>
</dbReference>
<dbReference type="SUPFAM" id="SSF52540">
    <property type="entry name" value="P-loop containing nucleoside triphosphate hydrolases"/>
    <property type="match status" value="1"/>
</dbReference>
<evidence type="ECO:0000313" key="2">
    <source>
        <dbReference type="Proteomes" id="UP001497392"/>
    </source>
</evidence>
<gene>
    <name evidence="1" type="primary">g659</name>
    <name evidence="1" type="ORF">VP750_LOCUS572</name>
</gene>
<comment type="caution">
    <text evidence="1">The sequence shown here is derived from an EMBL/GenBank/DDBJ whole genome shotgun (WGS) entry which is preliminary data.</text>
</comment>
<protein>
    <submittedName>
        <fullName evidence="1">G659 protein</fullName>
    </submittedName>
</protein>
<reference evidence="1 2" key="1">
    <citation type="submission" date="2024-06" db="EMBL/GenBank/DDBJ databases">
        <authorList>
            <person name="Kraege A."/>
            <person name="Thomma B."/>
        </authorList>
    </citation>
    <scope>NUCLEOTIDE SEQUENCE [LARGE SCALE GENOMIC DNA]</scope>
</reference>
<name>A0ABP1FG94_9CHLO</name>
<dbReference type="InterPro" id="IPR027417">
    <property type="entry name" value="P-loop_NTPase"/>
</dbReference>
<dbReference type="InterPro" id="IPR053199">
    <property type="entry name" value="cDPG_synthetase-like"/>
</dbReference>